<dbReference type="PANTHER" id="PTHR43591:SF24">
    <property type="entry name" value="2-METHOXY-6-POLYPRENYL-1,4-BENZOQUINOL METHYLASE, MITOCHONDRIAL"/>
    <property type="match status" value="1"/>
</dbReference>
<dbReference type="EC" id="2.1.1.-" evidence="2"/>
<dbReference type="EMBL" id="JBHMEW010000029">
    <property type="protein sequence ID" value="MFB9210942.1"/>
    <property type="molecule type" value="Genomic_DNA"/>
</dbReference>
<comment type="caution">
    <text evidence="2">The sequence shown here is derived from an EMBL/GenBank/DDBJ whole genome shotgun (WGS) entry which is preliminary data.</text>
</comment>
<name>A0ABV5J2C6_9BACT</name>
<dbReference type="InterPro" id="IPR029063">
    <property type="entry name" value="SAM-dependent_MTases_sf"/>
</dbReference>
<dbReference type="GO" id="GO:0008168">
    <property type="term" value="F:methyltransferase activity"/>
    <property type="evidence" value="ECO:0007669"/>
    <property type="project" value="UniProtKB-KW"/>
</dbReference>
<feature type="domain" description="Methyltransferase type 11" evidence="1">
    <location>
        <begin position="42"/>
        <end position="135"/>
    </location>
</feature>
<dbReference type="CDD" id="cd02440">
    <property type="entry name" value="AdoMet_MTases"/>
    <property type="match status" value="1"/>
</dbReference>
<evidence type="ECO:0000259" key="1">
    <source>
        <dbReference type="Pfam" id="PF08241"/>
    </source>
</evidence>
<accession>A0ABV5J2C6</accession>
<dbReference type="Pfam" id="PF08241">
    <property type="entry name" value="Methyltransf_11"/>
    <property type="match status" value="1"/>
</dbReference>
<dbReference type="SUPFAM" id="SSF53335">
    <property type="entry name" value="S-adenosyl-L-methionine-dependent methyltransferases"/>
    <property type="match status" value="1"/>
</dbReference>
<dbReference type="PANTHER" id="PTHR43591">
    <property type="entry name" value="METHYLTRANSFERASE"/>
    <property type="match status" value="1"/>
</dbReference>
<keyword evidence="2" id="KW-0808">Transferase</keyword>
<sequence>MTQIKDEWNDGDSYEYFMGRWSSLMAIKFLRWLDIPSHKNWLDIGCGTGALSQAIENYESPSSLSGIDTSIGYIEKAKQRVSMNRDFKVGNVDDLPFDDQRFDVVVSGLALNFFPDIENALLEMKRVTRPGGVIAAYVWDYAEKMEFLRYFWDASCQIDSSSKNLDEGKRFPICNSENLSKELRKVGLVEVEASFLEIETVFKDFDDYWNPFFGGQGPAPGFLQSLNKNSQDKLKDKIRERINFEPDGSIRLIGRAIVGKGKTTQNNV</sequence>
<evidence type="ECO:0000313" key="3">
    <source>
        <dbReference type="Proteomes" id="UP001589654"/>
    </source>
</evidence>
<protein>
    <submittedName>
        <fullName evidence="2">Class I SAM-dependent methyltransferase</fullName>
        <ecNumber evidence="2">2.1.1.-</ecNumber>
    </submittedName>
</protein>
<dbReference type="GO" id="GO:0032259">
    <property type="term" value="P:methylation"/>
    <property type="evidence" value="ECO:0007669"/>
    <property type="project" value="UniProtKB-KW"/>
</dbReference>
<dbReference type="RefSeq" id="WP_290247784.1">
    <property type="nucleotide sequence ID" value="NZ_JAUFQT010000001.1"/>
</dbReference>
<gene>
    <name evidence="2" type="ORF">ACFFUR_03925</name>
</gene>
<keyword evidence="2" id="KW-0489">Methyltransferase</keyword>
<proteinExistence type="predicted"/>
<organism evidence="2 3">
    <name type="scientific">Echinicola jeungdonensis</name>
    <dbReference type="NCBI Taxonomy" id="709343"/>
    <lineage>
        <taxon>Bacteria</taxon>
        <taxon>Pseudomonadati</taxon>
        <taxon>Bacteroidota</taxon>
        <taxon>Cytophagia</taxon>
        <taxon>Cytophagales</taxon>
        <taxon>Cyclobacteriaceae</taxon>
        <taxon>Echinicola</taxon>
    </lineage>
</organism>
<dbReference type="InterPro" id="IPR013216">
    <property type="entry name" value="Methyltransf_11"/>
</dbReference>
<reference evidence="2 3" key="1">
    <citation type="submission" date="2024-09" db="EMBL/GenBank/DDBJ databases">
        <authorList>
            <person name="Sun Q."/>
            <person name="Mori K."/>
        </authorList>
    </citation>
    <scope>NUCLEOTIDE SEQUENCE [LARGE SCALE GENOMIC DNA]</scope>
    <source>
        <strain evidence="2 3">CECT 7682</strain>
    </source>
</reference>
<dbReference type="Gene3D" id="3.40.50.150">
    <property type="entry name" value="Vaccinia Virus protein VP39"/>
    <property type="match status" value="1"/>
</dbReference>
<keyword evidence="3" id="KW-1185">Reference proteome</keyword>
<dbReference type="Proteomes" id="UP001589654">
    <property type="component" value="Unassembled WGS sequence"/>
</dbReference>
<evidence type="ECO:0000313" key="2">
    <source>
        <dbReference type="EMBL" id="MFB9210942.1"/>
    </source>
</evidence>